<proteinExistence type="predicted"/>
<evidence type="ECO:0000313" key="2">
    <source>
        <dbReference type="Proteomes" id="UP000554520"/>
    </source>
</evidence>
<reference evidence="1 2" key="1">
    <citation type="submission" date="2020-08" db="EMBL/GenBank/DDBJ databases">
        <title>Genomic Encyclopedia of Type Strains, Phase III (KMG-III): the genomes of soil and plant-associated and newly described type strains.</title>
        <authorList>
            <person name="Whitman W."/>
        </authorList>
    </citation>
    <scope>NUCLEOTIDE SEQUENCE [LARGE SCALE GENOMIC DNA]</scope>
    <source>
        <strain evidence="1 2">CECT 7015</strain>
    </source>
</reference>
<dbReference type="Proteomes" id="UP000554520">
    <property type="component" value="Unassembled WGS sequence"/>
</dbReference>
<sequence length="54" mass="5863">MTLIASMSVSGQWKIGCSRYWGCPGGRMDKEEVLAAMIEVAENTNLAVHPNVLP</sequence>
<dbReference type="RefSeq" id="WP_162701923.1">
    <property type="nucleotide sequence ID" value="NZ_JACHXN010000007.1"/>
</dbReference>
<keyword evidence="2" id="KW-1185">Reference proteome</keyword>
<accession>A0A839UCK4</accession>
<protein>
    <submittedName>
        <fullName evidence="1">ADP-ribose pyrophosphatase YjhB (NUDIX family)</fullName>
    </submittedName>
</protein>
<dbReference type="AlphaFoldDB" id="A0A839UCK4"/>
<comment type="caution">
    <text evidence="1">The sequence shown here is derived from an EMBL/GenBank/DDBJ whole genome shotgun (WGS) entry which is preliminary data.</text>
</comment>
<dbReference type="CDD" id="cd02883">
    <property type="entry name" value="NUDIX_Hydrolase"/>
    <property type="match status" value="1"/>
</dbReference>
<gene>
    <name evidence="1" type="ORF">FHS21_002514</name>
</gene>
<name>A0A839UCK4_9HYPH</name>
<organism evidence="1 2">
    <name type="scientific">Phyllobacterium trifolii</name>
    <dbReference type="NCBI Taxonomy" id="300193"/>
    <lineage>
        <taxon>Bacteria</taxon>
        <taxon>Pseudomonadati</taxon>
        <taxon>Pseudomonadota</taxon>
        <taxon>Alphaproteobacteria</taxon>
        <taxon>Hyphomicrobiales</taxon>
        <taxon>Phyllobacteriaceae</taxon>
        <taxon>Phyllobacterium</taxon>
    </lineage>
</organism>
<evidence type="ECO:0000313" key="1">
    <source>
        <dbReference type="EMBL" id="MBB3146099.1"/>
    </source>
</evidence>
<dbReference type="EMBL" id="JACHXN010000007">
    <property type="protein sequence ID" value="MBB3146099.1"/>
    <property type="molecule type" value="Genomic_DNA"/>
</dbReference>